<keyword evidence="3" id="KW-1185">Reference proteome</keyword>
<comment type="caution">
    <text evidence="2">The sequence shown here is derived from an EMBL/GenBank/DDBJ whole genome shotgun (WGS) entry which is preliminary data.</text>
</comment>
<dbReference type="EMBL" id="JARKIF010000007">
    <property type="protein sequence ID" value="KAJ7635059.1"/>
    <property type="molecule type" value="Genomic_DNA"/>
</dbReference>
<organism evidence="2 3">
    <name type="scientific">Roridomyces roridus</name>
    <dbReference type="NCBI Taxonomy" id="1738132"/>
    <lineage>
        <taxon>Eukaryota</taxon>
        <taxon>Fungi</taxon>
        <taxon>Dikarya</taxon>
        <taxon>Basidiomycota</taxon>
        <taxon>Agaricomycotina</taxon>
        <taxon>Agaricomycetes</taxon>
        <taxon>Agaricomycetidae</taxon>
        <taxon>Agaricales</taxon>
        <taxon>Marasmiineae</taxon>
        <taxon>Mycenaceae</taxon>
        <taxon>Roridomyces</taxon>
    </lineage>
</organism>
<sequence>MKSVSRVAPSSRFAPYSPRLRPSQFSMRGGEVLRAASLAGHTALDKWLSKRVSSGFTTALDKDDYDYDSPVSFTQALCVLTLIKQEVPQEDLPIYDGPELFTVLLQIKLAGTRPSPYMRIARFEGSSQRLDGPLWTRILQPRQDYHIMETRSFAAQLAAGMSDIPVEAVGTMDISPRMRAWACTASLGTFVDADVVEHCHRLAVEEIRAANELLPEAERKRLPERRLVRRASPVKPRPKPRLNDEKENIDPRSLRC</sequence>
<proteinExistence type="predicted"/>
<accession>A0AAD7FNY7</accession>
<evidence type="ECO:0000313" key="2">
    <source>
        <dbReference type="EMBL" id="KAJ7635059.1"/>
    </source>
</evidence>
<feature type="region of interest" description="Disordered" evidence="1">
    <location>
        <begin position="225"/>
        <end position="256"/>
    </location>
</feature>
<dbReference type="Proteomes" id="UP001221142">
    <property type="component" value="Unassembled WGS sequence"/>
</dbReference>
<dbReference type="AlphaFoldDB" id="A0AAD7FNY7"/>
<feature type="compositionally biased region" description="Basic and acidic residues" evidence="1">
    <location>
        <begin position="241"/>
        <end position="256"/>
    </location>
</feature>
<name>A0AAD7FNY7_9AGAR</name>
<reference evidence="2" key="1">
    <citation type="submission" date="2023-03" db="EMBL/GenBank/DDBJ databases">
        <title>Massive genome expansion in bonnet fungi (Mycena s.s.) driven by repeated elements and novel gene families across ecological guilds.</title>
        <authorList>
            <consortium name="Lawrence Berkeley National Laboratory"/>
            <person name="Harder C.B."/>
            <person name="Miyauchi S."/>
            <person name="Viragh M."/>
            <person name="Kuo A."/>
            <person name="Thoen E."/>
            <person name="Andreopoulos B."/>
            <person name="Lu D."/>
            <person name="Skrede I."/>
            <person name="Drula E."/>
            <person name="Henrissat B."/>
            <person name="Morin E."/>
            <person name="Kohler A."/>
            <person name="Barry K."/>
            <person name="LaButti K."/>
            <person name="Morin E."/>
            <person name="Salamov A."/>
            <person name="Lipzen A."/>
            <person name="Mereny Z."/>
            <person name="Hegedus B."/>
            <person name="Baldrian P."/>
            <person name="Stursova M."/>
            <person name="Weitz H."/>
            <person name="Taylor A."/>
            <person name="Grigoriev I.V."/>
            <person name="Nagy L.G."/>
            <person name="Martin F."/>
            <person name="Kauserud H."/>
        </authorList>
    </citation>
    <scope>NUCLEOTIDE SEQUENCE</scope>
    <source>
        <strain evidence="2">9284</strain>
    </source>
</reference>
<evidence type="ECO:0000313" key="3">
    <source>
        <dbReference type="Proteomes" id="UP001221142"/>
    </source>
</evidence>
<evidence type="ECO:0000256" key="1">
    <source>
        <dbReference type="SAM" id="MobiDB-lite"/>
    </source>
</evidence>
<gene>
    <name evidence="2" type="ORF">FB45DRAFT_1025958</name>
</gene>
<protein>
    <submittedName>
        <fullName evidence="2">Uncharacterized protein</fullName>
    </submittedName>
</protein>